<feature type="region of interest" description="Disordered" evidence="1">
    <location>
        <begin position="1"/>
        <end position="22"/>
    </location>
</feature>
<feature type="compositionally biased region" description="Polar residues" evidence="1">
    <location>
        <begin position="12"/>
        <end position="22"/>
    </location>
</feature>
<name>T1KJB7_TETUR</name>
<organism evidence="2 3">
    <name type="scientific">Tetranychus urticae</name>
    <name type="common">Two-spotted spider mite</name>
    <dbReference type="NCBI Taxonomy" id="32264"/>
    <lineage>
        <taxon>Eukaryota</taxon>
        <taxon>Metazoa</taxon>
        <taxon>Ecdysozoa</taxon>
        <taxon>Arthropoda</taxon>
        <taxon>Chelicerata</taxon>
        <taxon>Arachnida</taxon>
        <taxon>Acari</taxon>
        <taxon>Acariformes</taxon>
        <taxon>Trombidiformes</taxon>
        <taxon>Prostigmata</taxon>
        <taxon>Eleutherengona</taxon>
        <taxon>Raphignathae</taxon>
        <taxon>Tetranychoidea</taxon>
        <taxon>Tetranychidae</taxon>
        <taxon>Tetranychus</taxon>
    </lineage>
</organism>
<reference evidence="2" key="2">
    <citation type="submission" date="2015-06" db="UniProtKB">
        <authorList>
            <consortium name="EnsemblMetazoa"/>
        </authorList>
    </citation>
    <scope>IDENTIFICATION</scope>
</reference>
<evidence type="ECO:0000313" key="3">
    <source>
        <dbReference type="Proteomes" id="UP000015104"/>
    </source>
</evidence>
<sequence>MEFKKDEFTEPGRQSNGGQVTL</sequence>
<accession>T1KJB7</accession>
<dbReference type="Proteomes" id="UP000015104">
    <property type="component" value="Unassembled WGS sequence"/>
</dbReference>
<proteinExistence type="predicted"/>
<dbReference type="EMBL" id="CAEY01000121">
    <property type="status" value="NOT_ANNOTATED_CDS"/>
    <property type="molecule type" value="Genomic_DNA"/>
</dbReference>
<feature type="compositionally biased region" description="Basic and acidic residues" evidence="1">
    <location>
        <begin position="1"/>
        <end position="10"/>
    </location>
</feature>
<dbReference type="AlphaFoldDB" id="T1KJB7"/>
<evidence type="ECO:0000256" key="1">
    <source>
        <dbReference type="SAM" id="MobiDB-lite"/>
    </source>
</evidence>
<dbReference type="EnsemblMetazoa" id="tetur12g04490.1">
    <property type="protein sequence ID" value="tetur12g04490.1"/>
    <property type="gene ID" value="tetur12g04490"/>
</dbReference>
<keyword evidence="3" id="KW-1185">Reference proteome</keyword>
<protein>
    <submittedName>
        <fullName evidence="2">Uncharacterized protein</fullName>
    </submittedName>
</protein>
<dbReference type="HOGENOM" id="CLU_3425262_0_0_1"/>
<reference evidence="3" key="1">
    <citation type="submission" date="2011-08" db="EMBL/GenBank/DDBJ databases">
        <authorList>
            <person name="Rombauts S."/>
        </authorList>
    </citation>
    <scope>NUCLEOTIDE SEQUENCE</scope>
    <source>
        <strain evidence="3">London</strain>
    </source>
</reference>
<evidence type="ECO:0000313" key="2">
    <source>
        <dbReference type="EnsemblMetazoa" id="tetur12g04490.1"/>
    </source>
</evidence>